<sequence length="312" mass="37276">MEIRYYSYTRPLSVTLNHNQTIYKMKKLKLIFFLLLPLISIKAQSVDDILIGDKNLPDVLLIGTFHFSYYDEDTYKTNPEDRIDILSDKRQLEIKELVEYISRFKPTKIFVEDFNKNNILMNNYREYKNGNYQLTSDEIDQIAYRLMDDFQLDTIYGVDQKTIFQTLYSNDETKDYAFDLYKGLDFERDFLDSEIGKKYMKLYEYEDQYLLENSMLDYFKWLNSPEKKNRGFYSLFAGIFGQEDERVADASTIGMVSRNFRTLNLIEKNINSANDRILILFGSSHTDFFKLYYESSPEHNLIEFNDLENYNE</sequence>
<reference evidence="1 2" key="1">
    <citation type="submission" date="2018-03" db="EMBL/GenBank/DDBJ databases">
        <title>Genomic Encyclopedia of Archaeal and Bacterial Type Strains, Phase II (KMG-II): from individual species to whole genera.</title>
        <authorList>
            <person name="Goeker M."/>
        </authorList>
    </citation>
    <scope>NUCLEOTIDE SEQUENCE [LARGE SCALE GENOMIC DNA]</scope>
    <source>
        <strain evidence="1 2">DSM 27929</strain>
    </source>
</reference>
<gene>
    <name evidence="1" type="ORF">CLW00_1461</name>
</gene>
<name>A0A2T0W717_9BACT</name>
<dbReference type="Pfam" id="PF18950">
    <property type="entry name" value="DUF5694"/>
    <property type="match status" value="1"/>
</dbReference>
<dbReference type="Proteomes" id="UP000238157">
    <property type="component" value="Unassembled WGS sequence"/>
</dbReference>
<evidence type="ECO:0000313" key="2">
    <source>
        <dbReference type="Proteomes" id="UP000238157"/>
    </source>
</evidence>
<protein>
    <submittedName>
        <fullName evidence="1">Uncharacterized protein</fullName>
    </submittedName>
</protein>
<comment type="caution">
    <text evidence="1">The sequence shown here is derived from an EMBL/GenBank/DDBJ whole genome shotgun (WGS) entry which is preliminary data.</text>
</comment>
<evidence type="ECO:0000313" key="1">
    <source>
        <dbReference type="EMBL" id="PRY82443.1"/>
    </source>
</evidence>
<accession>A0A2T0W717</accession>
<organism evidence="1 2">
    <name type="scientific">Mongoliibacter ruber</name>
    <dbReference type="NCBI Taxonomy" id="1750599"/>
    <lineage>
        <taxon>Bacteria</taxon>
        <taxon>Pseudomonadati</taxon>
        <taxon>Bacteroidota</taxon>
        <taxon>Cytophagia</taxon>
        <taxon>Cytophagales</taxon>
        <taxon>Cyclobacteriaceae</taxon>
        <taxon>Mongoliibacter</taxon>
    </lineage>
</organism>
<keyword evidence="2" id="KW-1185">Reference proteome</keyword>
<proteinExistence type="predicted"/>
<dbReference type="EMBL" id="PVTR01000046">
    <property type="protein sequence ID" value="PRY82443.1"/>
    <property type="molecule type" value="Genomic_DNA"/>
</dbReference>
<dbReference type="InterPro" id="IPR043749">
    <property type="entry name" value="DUF5694"/>
</dbReference>
<dbReference type="AlphaFoldDB" id="A0A2T0W717"/>